<dbReference type="GO" id="GO:0008324">
    <property type="term" value="F:monoatomic cation transmembrane transporter activity"/>
    <property type="evidence" value="ECO:0007669"/>
    <property type="project" value="InterPro"/>
</dbReference>
<evidence type="ECO:0000256" key="10">
    <source>
        <dbReference type="ARBA" id="ARBA00023136"/>
    </source>
</evidence>
<accession>A0A2S7UYE7</accession>
<dbReference type="GO" id="GO:0005886">
    <property type="term" value="C:plasma membrane"/>
    <property type="evidence" value="ECO:0007669"/>
    <property type="project" value="TreeGrafter"/>
</dbReference>
<evidence type="ECO:0000313" key="13">
    <source>
        <dbReference type="EMBL" id="PQJ54735.1"/>
    </source>
</evidence>
<dbReference type="Gene3D" id="1.20.1530.20">
    <property type="match status" value="1"/>
</dbReference>
<evidence type="ECO:0000313" key="14">
    <source>
        <dbReference type="Proteomes" id="UP000239007"/>
    </source>
</evidence>
<evidence type="ECO:0000259" key="12">
    <source>
        <dbReference type="PROSITE" id="PS51201"/>
    </source>
</evidence>
<dbReference type="InterPro" id="IPR003148">
    <property type="entry name" value="RCK_N"/>
</dbReference>
<feature type="transmembrane region" description="Helical" evidence="11">
    <location>
        <begin position="268"/>
        <end position="285"/>
    </location>
</feature>
<dbReference type="NCBIfam" id="TIGR00932">
    <property type="entry name" value="2a37"/>
    <property type="match status" value="1"/>
</dbReference>
<dbReference type="InterPro" id="IPR038770">
    <property type="entry name" value="Na+/solute_symporter_sf"/>
</dbReference>
<evidence type="ECO:0000256" key="7">
    <source>
        <dbReference type="ARBA" id="ARBA00022958"/>
    </source>
</evidence>
<sequence>MQSDFLLEIIFLLSAAVIAVPICQALKLGAVPGFLIAGVVVGPFSLGLIHDVEHITHISEFGVVLLLFVIGMELKPSFLWQIRRMVFGLGSLQVVLSGAVITAICYYVFQLPLPASIIIGPALALSSTAFVLQLLTDQKALSTEYGRSSVAILLLQDLAVVPLLALVPLLSTQAATDTHLGWAFARSISILIAVVLAGRYLLNPILHKVAASANSEVFTASAVLIVIGTAYLAELAGLSMAMGAFLAGMLISDSAYRHQIRAEIQPFRGILLGMFFMSMGMLLNLEKLVEQPLLVAGLVIALLTIKITILYPLSRLFSLDSTRSLAVAFILAQSGEFALVLFALAEKAQIFDTHTFDILLLVVLISMLVTPVLGYLAERFNKLSKTVSNSTEIPDEVGVIIAGYGRVGRRIGDILTIANQPFIAIDDNAATVAHYHKLGVPIYFGDVTKPVVLKSAGIKHAKYMIVTVNEAETAKTLVETIHSKLPDLTIYARGHDIHTCHELMNLGATGTVSENLEASLELSRLVLNHFEIDKDDMTLEQLDLILKDYKTNYYKQ</sequence>
<dbReference type="Pfam" id="PF02254">
    <property type="entry name" value="TrkA_N"/>
    <property type="match status" value="1"/>
</dbReference>
<protein>
    <submittedName>
        <fullName evidence="13">Potassium transporter KefC</fullName>
    </submittedName>
</protein>
<dbReference type="FunFam" id="3.40.50.720:FF:000036">
    <property type="entry name" value="Glutathione-regulated potassium-efflux system protein KefB"/>
    <property type="match status" value="1"/>
</dbReference>
<evidence type="ECO:0000256" key="6">
    <source>
        <dbReference type="ARBA" id="ARBA00022692"/>
    </source>
</evidence>
<feature type="transmembrane region" description="Helical" evidence="11">
    <location>
        <begin position="148"/>
        <end position="170"/>
    </location>
</feature>
<keyword evidence="6 11" id="KW-0812">Transmembrane</keyword>
<proteinExistence type="inferred from homology"/>
<comment type="caution">
    <text evidence="13">The sequence shown here is derived from an EMBL/GenBank/DDBJ whole genome shotgun (WGS) entry which is preliminary data.</text>
</comment>
<gene>
    <name evidence="13" type="ORF">BTO11_14470</name>
</gene>
<keyword evidence="5" id="KW-0633">Potassium transport</keyword>
<feature type="transmembrane region" description="Helical" evidence="11">
    <location>
        <begin position="55"/>
        <end position="74"/>
    </location>
</feature>
<reference evidence="13 14" key="1">
    <citation type="submission" date="2016-12" db="EMBL/GenBank/DDBJ databases">
        <title>Diversity of luminous bacteria.</title>
        <authorList>
            <person name="Yoshizawa S."/>
            <person name="Kogure K."/>
        </authorList>
    </citation>
    <scope>NUCLEOTIDE SEQUENCE [LARGE SCALE GENOMIC DNA]</scope>
    <source>
        <strain evidence="13 14">SA4-48</strain>
    </source>
</reference>
<dbReference type="PANTHER" id="PTHR46157">
    <property type="entry name" value="K(+) EFFLUX ANTIPORTER 3, CHLOROPLASTIC"/>
    <property type="match status" value="1"/>
</dbReference>
<feature type="transmembrane region" description="Helical" evidence="11">
    <location>
        <begin position="30"/>
        <end position="49"/>
    </location>
</feature>
<feature type="transmembrane region" description="Helical" evidence="11">
    <location>
        <begin position="115"/>
        <end position="136"/>
    </location>
</feature>
<feature type="domain" description="RCK N-terminal" evidence="12">
    <location>
        <begin position="396"/>
        <end position="513"/>
    </location>
</feature>
<feature type="transmembrane region" description="Helical" evidence="11">
    <location>
        <begin position="291"/>
        <end position="313"/>
    </location>
</feature>
<dbReference type="PANTHER" id="PTHR46157:SF4">
    <property type="entry name" value="K(+) EFFLUX ANTIPORTER 3, CHLOROPLASTIC"/>
    <property type="match status" value="1"/>
</dbReference>
<keyword evidence="4" id="KW-0050">Antiport</keyword>
<dbReference type="GO" id="GO:0015297">
    <property type="term" value="F:antiporter activity"/>
    <property type="evidence" value="ECO:0007669"/>
    <property type="project" value="UniProtKB-KW"/>
</dbReference>
<dbReference type="GO" id="GO:0006813">
    <property type="term" value="P:potassium ion transport"/>
    <property type="evidence" value="ECO:0007669"/>
    <property type="project" value="UniProtKB-KW"/>
</dbReference>
<name>A0A2S7UYE7_9GAMM</name>
<dbReference type="RefSeq" id="WP_105053258.1">
    <property type="nucleotide sequence ID" value="NZ_BMYG01000001.1"/>
</dbReference>
<dbReference type="InterPro" id="IPR036291">
    <property type="entry name" value="NAD(P)-bd_dom_sf"/>
</dbReference>
<dbReference type="Gene3D" id="3.40.50.720">
    <property type="entry name" value="NAD(P)-binding Rossmann-like Domain"/>
    <property type="match status" value="1"/>
</dbReference>
<dbReference type="Proteomes" id="UP000239007">
    <property type="component" value="Unassembled WGS sequence"/>
</dbReference>
<dbReference type="PROSITE" id="PS51201">
    <property type="entry name" value="RCK_N"/>
    <property type="match status" value="1"/>
</dbReference>
<dbReference type="OrthoDB" id="9781411at2"/>
<evidence type="ECO:0000256" key="5">
    <source>
        <dbReference type="ARBA" id="ARBA00022538"/>
    </source>
</evidence>
<keyword evidence="3" id="KW-0813">Transport</keyword>
<comment type="subcellular location">
    <subcellularLocation>
        <location evidence="1">Endomembrane system</location>
        <topology evidence="1">Multi-pass membrane protein</topology>
    </subcellularLocation>
</comment>
<evidence type="ECO:0000256" key="1">
    <source>
        <dbReference type="ARBA" id="ARBA00004127"/>
    </source>
</evidence>
<dbReference type="SUPFAM" id="SSF51735">
    <property type="entry name" value="NAD(P)-binding Rossmann-fold domains"/>
    <property type="match status" value="1"/>
</dbReference>
<evidence type="ECO:0000256" key="9">
    <source>
        <dbReference type="ARBA" id="ARBA00023065"/>
    </source>
</evidence>
<evidence type="ECO:0000256" key="8">
    <source>
        <dbReference type="ARBA" id="ARBA00022989"/>
    </source>
</evidence>
<feature type="transmembrane region" description="Helical" evidence="11">
    <location>
        <begin position="6"/>
        <end position="23"/>
    </location>
</feature>
<feature type="transmembrane region" description="Helical" evidence="11">
    <location>
        <begin position="86"/>
        <end position="109"/>
    </location>
</feature>
<dbReference type="GO" id="GO:0012505">
    <property type="term" value="C:endomembrane system"/>
    <property type="evidence" value="ECO:0007669"/>
    <property type="project" value="UniProtKB-SubCell"/>
</dbReference>
<feature type="transmembrane region" description="Helical" evidence="11">
    <location>
        <begin position="182"/>
        <end position="202"/>
    </location>
</feature>
<keyword evidence="10 11" id="KW-0472">Membrane</keyword>
<evidence type="ECO:0000256" key="2">
    <source>
        <dbReference type="ARBA" id="ARBA00005551"/>
    </source>
</evidence>
<dbReference type="InterPro" id="IPR004771">
    <property type="entry name" value="K/H_exchanger"/>
</dbReference>
<organism evidence="13 14">
    <name type="scientific">Psychrosphaera saromensis</name>
    <dbReference type="NCBI Taxonomy" id="716813"/>
    <lineage>
        <taxon>Bacteria</taxon>
        <taxon>Pseudomonadati</taxon>
        <taxon>Pseudomonadota</taxon>
        <taxon>Gammaproteobacteria</taxon>
        <taxon>Alteromonadales</taxon>
        <taxon>Pseudoalteromonadaceae</taxon>
        <taxon>Psychrosphaera</taxon>
    </lineage>
</organism>
<feature type="transmembrane region" description="Helical" evidence="11">
    <location>
        <begin position="356"/>
        <end position="376"/>
    </location>
</feature>
<dbReference type="EMBL" id="MSCH01000003">
    <property type="protein sequence ID" value="PQJ54735.1"/>
    <property type="molecule type" value="Genomic_DNA"/>
</dbReference>
<dbReference type="GO" id="GO:1902600">
    <property type="term" value="P:proton transmembrane transport"/>
    <property type="evidence" value="ECO:0007669"/>
    <property type="project" value="InterPro"/>
</dbReference>
<evidence type="ECO:0000256" key="4">
    <source>
        <dbReference type="ARBA" id="ARBA00022449"/>
    </source>
</evidence>
<feature type="transmembrane region" description="Helical" evidence="11">
    <location>
        <begin position="325"/>
        <end position="344"/>
    </location>
</feature>
<evidence type="ECO:0000256" key="3">
    <source>
        <dbReference type="ARBA" id="ARBA00022448"/>
    </source>
</evidence>
<dbReference type="AlphaFoldDB" id="A0A2S7UYE7"/>
<evidence type="ECO:0000256" key="11">
    <source>
        <dbReference type="SAM" id="Phobius"/>
    </source>
</evidence>
<keyword evidence="14" id="KW-1185">Reference proteome</keyword>
<dbReference type="InterPro" id="IPR006153">
    <property type="entry name" value="Cation/H_exchanger_TM"/>
</dbReference>
<dbReference type="Pfam" id="PF00999">
    <property type="entry name" value="Na_H_Exchanger"/>
    <property type="match status" value="1"/>
</dbReference>
<keyword evidence="8 11" id="KW-1133">Transmembrane helix</keyword>
<keyword evidence="7" id="KW-0630">Potassium</keyword>
<keyword evidence="9" id="KW-0406">Ion transport</keyword>
<comment type="similarity">
    <text evidence="2">Belongs to the monovalent cation:proton antiporter 2 (CPA2) transporter (TC 2.A.37) family.</text>
</comment>